<reference evidence="2 3" key="1">
    <citation type="submission" date="2020-07" db="EMBL/GenBank/DDBJ databases">
        <title>Sequencing the genomes of 1000 actinobacteria strains.</title>
        <authorList>
            <person name="Klenk H.-P."/>
        </authorList>
    </citation>
    <scope>NUCLEOTIDE SEQUENCE [LARGE SCALE GENOMIC DNA]</scope>
    <source>
        <strain evidence="2 3">DSM 102047</strain>
    </source>
</reference>
<keyword evidence="3" id="KW-1185">Reference proteome</keyword>
<dbReference type="RefSeq" id="WP_179388703.1">
    <property type="nucleotide sequence ID" value="NZ_JACBYQ010000001.1"/>
</dbReference>
<name>A0A7Y9LSW8_9MICC</name>
<protein>
    <submittedName>
        <fullName evidence="2">Uncharacterized protein YbjT (DUF2867 family)</fullName>
    </submittedName>
</protein>
<dbReference type="EMBL" id="JACBYQ010000001">
    <property type="protein sequence ID" value="NYE95005.1"/>
    <property type="molecule type" value="Genomic_DNA"/>
</dbReference>
<proteinExistence type="predicted"/>
<evidence type="ECO:0000259" key="1">
    <source>
        <dbReference type="Pfam" id="PF13460"/>
    </source>
</evidence>
<comment type="caution">
    <text evidence="2">The sequence shown here is derived from an EMBL/GenBank/DDBJ whole genome shotgun (WGS) entry which is preliminary data.</text>
</comment>
<dbReference type="SUPFAM" id="SSF51735">
    <property type="entry name" value="NAD(P)-binding Rossmann-fold domains"/>
    <property type="match status" value="1"/>
</dbReference>
<sequence length="243" mass="24938">MKIVIIGGTGRLGSLLQQRFSGHEVIAAAPSTGVNAVTGEGLDSALAGANLVIDVSNSPAFDAEAVMTYFTTATRNLIAAAKVAGAAHFVIVSIVGADELPDSGYLRAKIAQEQLVESAGLSYSIVKATQFAEFADTIIDSVTQDGTIRVPDANLELLAAADLADYVAAVALSEPLNGASEIGGPEVRSFAEVAREIRGEGATITVDSEATYFGTALAENSLVSREGAQHGTTTLAQVRAAQN</sequence>
<dbReference type="Proteomes" id="UP000521748">
    <property type="component" value="Unassembled WGS sequence"/>
</dbReference>
<evidence type="ECO:0000313" key="3">
    <source>
        <dbReference type="Proteomes" id="UP000521748"/>
    </source>
</evidence>
<accession>A0A7Y9LSW8</accession>
<evidence type="ECO:0000313" key="2">
    <source>
        <dbReference type="EMBL" id="NYE95005.1"/>
    </source>
</evidence>
<dbReference type="InterPro" id="IPR036291">
    <property type="entry name" value="NAD(P)-bd_dom_sf"/>
</dbReference>
<dbReference type="AlphaFoldDB" id="A0A7Y9LSW8"/>
<dbReference type="Gene3D" id="3.40.50.720">
    <property type="entry name" value="NAD(P)-binding Rossmann-like Domain"/>
    <property type="match status" value="1"/>
</dbReference>
<feature type="domain" description="NAD(P)-binding" evidence="1">
    <location>
        <begin position="40"/>
        <end position="171"/>
    </location>
</feature>
<gene>
    <name evidence="2" type="ORF">FHU41_001226</name>
</gene>
<organism evidence="2 3">
    <name type="scientific">Psychromicrobium silvestre</name>
    <dbReference type="NCBI Taxonomy" id="1645614"/>
    <lineage>
        <taxon>Bacteria</taxon>
        <taxon>Bacillati</taxon>
        <taxon>Actinomycetota</taxon>
        <taxon>Actinomycetes</taxon>
        <taxon>Micrococcales</taxon>
        <taxon>Micrococcaceae</taxon>
        <taxon>Psychromicrobium</taxon>
    </lineage>
</organism>
<dbReference type="InterPro" id="IPR016040">
    <property type="entry name" value="NAD(P)-bd_dom"/>
</dbReference>
<dbReference type="Pfam" id="PF13460">
    <property type="entry name" value="NAD_binding_10"/>
    <property type="match status" value="1"/>
</dbReference>